<accession>A0ABU9YWK0</accession>
<dbReference type="Proteomes" id="UP001410394">
    <property type="component" value="Unassembled WGS sequence"/>
</dbReference>
<protein>
    <submittedName>
        <fullName evidence="1">Uncharacterized protein</fullName>
    </submittedName>
</protein>
<evidence type="ECO:0000313" key="2">
    <source>
        <dbReference type="Proteomes" id="UP001410394"/>
    </source>
</evidence>
<dbReference type="RefSeq" id="WP_345918637.1">
    <property type="nucleotide sequence ID" value="NZ_JBDIVE010000002.1"/>
</dbReference>
<comment type="caution">
    <text evidence="1">The sequence shown here is derived from an EMBL/GenBank/DDBJ whole genome shotgun (WGS) entry which is preliminary data.</text>
</comment>
<proteinExistence type="predicted"/>
<evidence type="ECO:0000313" key="1">
    <source>
        <dbReference type="EMBL" id="MEN3067874.1"/>
    </source>
</evidence>
<name>A0ABU9YWK0_9RHOO</name>
<sequence length="75" mass="8165">MQQQTAIEDPVADALDDMAALGQHWARNRKRGRMPSGIRAAMLLVAKEVLQHADAQERAMQQAAQEPAAQVSQSA</sequence>
<reference evidence="1 2" key="1">
    <citation type="journal article" date="2018" name="Int. J. Syst. Evol. Microbiol.">
        <title>Uliginosibacterium sediminicola sp. nov., isolated from freshwater sediment.</title>
        <authorList>
            <person name="Hwang W.M."/>
            <person name="Kim S.M."/>
            <person name="Kang K."/>
            <person name="Ahn T.Y."/>
        </authorList>
    </citation>
    <scope>NUCLEOTIDE SEQUENCE [LARGE SCALE GENOMIC DNA]</scope>
    <source>
        <strain evidence="1 2">M1-21</strain>
    </source>
</reference>
<keyword evidence="2" id="KW-1185">Reference proteome</keyword>
<dbReference type="EMBL" id="JBDIVE010000002">
    <property type="protein sequence ID" value="MEN3067874.1"/>
    <property type="molecule type" value="Genomic_DNA"/>
</dbReference>
<organism evidence="1 2">
    <name type="scientific">Uliginosibacterium sediminicola</name>
    <dbReference type="NCBI Taxonomy" id="2024550"/>
    <lineage>
        <taxon>Bacteria</taxon>
        <taxon>Pseudomonadati</taxon>
        <taxon>Pseudomonadota</taxon>
        <taxon>Betaproteobacteria</taxon>
        <taxon>Rhodocyclales</taxon>
        <taxon>Zoogloeaceae</taxon>
        <taxon>Uliginosibacterium</taxon>
    </lineage>
</organism>
<gene>
    <name evidence="1" type="ORF">ABDB84_05230</name>
</gene>